<organism evidence="2 3">
    <name type="scientific">Thermococcus aciditolerans</name>
    <dbReference type="NCBI Taxonomy" id="2598455"/>
    <lineage>
        <taxon>Archaea</taxon>
        <taxon>Methanobacteriati</taxon>
        <taxon>Methanobacteriota</taxon>
        <taxon>Thermococci</taxon>
        <taxon>Thermococcales</taxon>
        <taxon>Thermococcaceae</taxon>
        <taxon>Thermococcus</taxon>
    </lineage>
</organism>
<dbReference type="Proteomes" id="UP000322631">
    <property type="component" value="Chromosome"/>
</dbReference>
<dbReference type="Pfam" id="PF00753">
    <property type="entry name" value="Lactamase_B"/>
    <property type="match status" value="1"/>
</dbReference>
<evidence type="ECO:0000313" key="3">
    <source>
        <dbReference type="Proteomes" id="UP000322631"/>
    </source>
</evidence>
<protein>
    <submittedName>
        <fullName evidence="2">MBL fold metallo-hydrolase</fullName>
    </submittedName>
</protein>
<proteinExistence type="predicted"/>
<dbReference type="AlphaFoldDB" id="A0A5C0SHD5"/>
<dbReference type="KEGG" id="them:FPV09_00590"/>
<dbReference type="PANTHER" id="PTHR30619">
    <property type="entry name" value="DNA INTERNALIZATION/COMPETENCE PROTEIN COMEC/REC2"/>
    <property type="match status" value="1"/>
</dbReference>
<name>A0A5C0SHD5_9EURY</name>
<dbReference type="InterPro" id="IPR036866">
    <property type="entry name" value="RibonucZ/Hydroxyglut_hydro"/>
</dbReference>
<feature type="domain" description="Metallo-beta-lactamase" evidence="1">
    <location>
        <begin position="33"/>
        <end position="89"/>
    </location>
</feature>
<gene>
    <name evidence="2" type="ORF">FPV09_00590</name>
</gene>
<dbReference type="InterPro" id="IPR052159">
    <property type="entry name" value="Competence_DNA_uptake"/>
</dbReference>
<evidence type="ECO:0000259" key="1">
    <source>
        <dbReference type="Pfam" id="PF00753"/>
    </source>
</evidence>
<dbReference type="GO" id="GO:0016787">
    <property type="term" value="F:hydrolase activity"/>
    <property type="evidence" value="ECO:0007669"/>
    <property type="project" value="UniProtKB-KW"/>
</dbReference>
<sequence length="450" mass="52174">MNMGKLEVDFKFHNVGQGLFYTGRLKYERTVFNFVYDCGSEKTSLVKDAIDREFQPDEEIDLLIVSHLHRDHTSGIPHLFKRASVDTVILPYLSPLERLIVALTTPRASREYYHFLADPVTYFLEHNVRRVVLVGGKEADRRENWMPPFERPPDFPLEGGFELIDELPPDEELSFYIKSVEPELSRSIGKGNVEVKNHSGILKVSLNTIPIWVFRLFTYKLTPLWVLVAFKQCVEQKLGAVDSGTLKDAIRTMYYKENKNKYKLLVDCYIDEILRNSHLIPMCYHKKPKYWSRKSLVKYLNDLSLIILHMPAFRCSSSKITCVSPCCGLCCHYNYCVWWDLDSQELSQFLTGDINLNCRFNEISQHFGLGSRINHTITTLVPHHGSRYNWTNVLCNTITSNFWIVSAGIHNRYGHPSSQVLGDICVNCHYPHVVWVNEATYFRLMGILEF</sequence>
<dbReference type="EMBL" id="CP041932">
    <property type="protein sequence ID" value="QEK13863.1"/>
    <property type="molecule type" value="Genomic_DNA"/>
</dbReference>
<keyword evidence="2" id="KW-0378">Hydrolase</keyword>
<evidence type="ECO:0000313" key="2">
    <source>
        <dbReference type="EMBL" id="QEK13863.1"/>
    </source>
</evidence>
<dbReference type="SUPFAM" id="SSF56281">
    <property type="entry name" value="Metallo-hydrolase/oxidoreductase"/>
    <property type="match status" value="1"/>
</dbReference>
<accession>A0A5C0SHD5</accession>
<keyword evidence="3" id="KW-1185">Reference proteome</keyword>
<dbReference type="PANTHER" id="PTHR30619:SF1">
    <property type="entry name" value="RECOMBINATION PROTEIN 2"/>
    <property type="match status" value="1"/>
</dbReference>
<dbReference type="InterPro" id="IPR001279">
    <property type="entry name" value="Metallo-B-lactamas"/>
</dbReference>
<reference evidence="2 3" key="1">
    <citation type="submission" date="2019-07" db="EMBL/GenBank/DDBJ databases">
        <title>Complete genome of Thermococcus acidophilus.</title>
        <authorList>
            <person name="Li X."/>
        </authorList>
    </citation>
    <scope>NUCLEOTIDE SEQUENCE [LARGE SCALE GENOMIC DNA]</scope>
    <source>
        <strain evidence="2 3">SY113</strain>
    </source>
</reference>
<dbReference type="Gene3D" id="3.60.15.10">
    <property type="entry name" value="Ribonuclease Z/Hydroxyacylglutathione hydrolase-like"/>
    <property type="match status" value="2"/>
</dbReference>